<accession>A0A7S1XCF6</accession>
<proteinExistence type="predicted"/>
<dbReference type="AlphaFoldDB" id="A0A7S1XCF6"/>
<keyword evidence="1 2" id="KW-0371">Homeobox</keyword>
<evidence type="ECO:0000256" key="1">
    <source>
        <dbReference type="PROSITE-ProRule" id="PRU00108"/>
    </source>
</evidence>
<evidence type="ECO:0000313" key="5">
    <source>
        <dbReference type="EMBL" id="CAD9230544.1"/>
    </source>
</evidence>
<dbReference type="Pfam" id="PF00046">
    <property type="entry name" value="Homeodomain"/>
    <property type="match status" value="1"/>
</dbReference>
<dbReference type="SUPFAM" id="SSF46689">
    <property type="entry name" value="Homeodomain-like"/>
    <property type="match status" value="1"/>
</dbReference>
<reference evidence="5" key="1">
    <citation type="submission" date="2021-01" db="EMBL/GenBank/DDBJ databases">
        <authorList>
            <person name="Corre E."/>
            <person name="Pelletier E."/>
            <person name="Niang G."/>
            <person name="Scheremetjew M."/>
            <person name="Finn R."/>
            <person name="Kale V."/>
            <person name="Holt S."/>
            <person name="Cochrane G."/>
            <person name="Meng A."/>
            <person name="Brown T."/>
            <person name="Cohen L."/>
        </authorList>
    </citation>
    <scope>NUCLEOTIDE SEQUENCE</scope>
    <source>
        <strain evidence="5">SAG 36.94</strain>
    </source>
</reference>
<gene>
    <name evidence="5" type="ORF">CCAE0312_LOCUS2596</name>
</gene>
<dbReference type="EMBL" id="HBGH01004741">
    <property type="protein sequence ID" value="CAD9230544.1"/>
    <property type="molecule type" value="Transcribed_RNA"/>
</dbReference>
<dbReference type="GO" id="GO:0005634">
    <property type="term" value="C:nucleus"/>
    <property type="evidence" value="ECO:0007669"/>
    <property type="project" value="UniProtKB-SubCell"/>
</dbReference>
<feature type="compositionally biased region" description="Basic and acidic residues" evidence="3">
    <location>
        <begin position="130"/>
        <end position="164"/>
    </location>
</feature>
<dbReference type="InterPro" id="IPR001356">
    <property type="entry name" value="HD"/>
</dbReference>
<evidence type="ECO:0000259" key="4">
    <source>
        <dbReference type="PROSITE" id="PS50071"/>
    </source>
</evidence>
<dbReference type="CDD" id="cd00086">
    <property type="entry name" value="homeodomain"/>
    <property type="match status" value="1"/>
</dbReference>
<keyword evidence="1 2" id="KW-0539">Nucleus</keyword>
<protein>
    <recommendedName>
        <fullName evidence="4">Homeobox domain-containing protein</fullName>
    </recommendedName>
</protein>
<organism evidence="5">
    <name type="scientific">Compsopogon caeruleus</name>
    <dbReference type="NCBI Taxonomy" id="31354"/>
    <lineage>
        <taxon>Eukaryota</taxon>
        <taxon>Rhodophyta</taxon>
        <taxon>Compsopogonophyceae</taxon>
        <taxon>Compsopogonales</taxon>
        <taxon>Compsopogonaceae</taxon>
        <taxon>Compsopogon</taxon>
    </lineage>
</organism>
<dbReference type="PROSITE" id="PS50071">
    <property type="entry name" value="HOMEOBOX_2"/>
    <property type="match status" value="1"/>
</dbReference>
<dbReference type="SMART" id="SM00389">
    <property type="entry name" value="HOX"/>
    <property type="match status" value="1"/>
</dbReference>
<feature type="region of interest" description="Disordered" evidence="3">
    <location>
        <begin position="123"/>
        <end position="164"/>
    </location>
</feature>
<sequence>MILNVDMKPTDGRRHGKVLKVQQGFRRFHPNPCQVKKMTEMFEHSRCPSTEELRGMAAEWDVPLVQLVVWFKNRRARFKPHTEGKGGEKEGATTSRKAMMTRTTMEAINKPSDILVRTAGTVVHKRKRSDGRVRGSDGEVRTRQPRMMVDDERSTQERREGMRVVGKGSEELRLCDEGRVGLRLDGRTPVPEEEERVEEVDEELPMGNEMIRVGKRSSHPCSEWDPDVSFEHALAFVREWGLKDGKHMQLMEQVCNRFFLDELQSGFTISSKMQPLEDSLRVLNEIMVDSSFDALPSGARTIMREFLCQLRSGKVTEWSPRTRQ</sequence>
<evidence type="ECO:0000256" key="3">
    <source>
        <dbReference type="SAM" id="MobiDB-lite"/>
    </source>
</evidence>
<dbReference type="Gene3D" id="1.10.10.60">
    <property type="entry name" value="Homeodomain-like"/>
    <property type="match status" value="1"/>
</dbReference>
<dbReference type="InterPro" id="IPR009057">
    <property type="entry name" value="Homeodomain-like_sf"/>
</dbReference>
<dbReference type="GO" id="GO:0003677">
    <property type="term" value="F:DNA binding"/>
    <property type="evidence" value="ECO:0007669"/>
    <property type="project" value="UniProtKB-UniRule"/>
</dbReference>
<evidence type="ECO:0000256" key="2">
    <source>
        <dbReference type="RuleBase" id="RU000682"/>
    </source>
</evidence>
<name>A0A7S1XCF6_9RHOD</name>
<feature type="domain" description="Homeobox" evidence="4">
    <location>
        <begin position="21"/>
        <end position="81"/>
    </location>
</feature>
<keyword evidence="1 2" id="KW-0238">DNA-binding</keyword>
<feature type="DNA-binding region" description="Homeobox" evidence="1">
    <location>
        <begin position="23"/>
        <end position="82"/>
    </location>
</feature>
<comment type="subcellular location">
    <subcellularLocation>
        <location evidence="1 2">Nucleus</location>
    </subcellularLocation>
</comment>